<comment type="caution">
    <text evidence="1">The sequence shown here is derived from an EMBL/GenBank/DDBJ whole genome shotgun (WGS) entry which is preliminary data.</text>
</comment>
<accession>A0ACB8RZ39</accession>
<keyword evidence="2" id="KW-1185">Reference proteome</keyword>
<dbReference type="Proteomes" id="UP000814033">
    <property type="component" value="Unassembled WGS sequence"/>
</dbReference>
<evidence type="ECO:0000313" key="1">
    <source>
        <dbReference type="EMBL" id="KAI0049376.1"/>
    </source>
</evidence>
<dbReference type="EMBL" id="MU275874">
    <property type="protein sequence ID" value="KAI0049376.1"/>
    <property type="molecule type" value="Genomic_DNA"/>
</dbReference>
<sequence length="402" mass="42898">MLTLESGSLCDVCADEFGPRNLPHSLPCGHLMCLNCCNTIIEKATRQAPVCPFCREEFIRNSVRLIRVDFTGAGSGSNTPRRSPYSPRAPLIEDNYPNDLLLKATTAVADPAKLRARAALALESKVARIASKKCSVDEVQELHQELQQWLASDPNDASPALYLSSLLLNAILANHHTFSDVAKAAKHTEASLKQEISVLETDKSRIELELHKCKNQYTQKAQECLGLRAELSRYVANPTTPVAPTSAHAGLSSASRPTSPPTTRSPPSTRVSSPTSPSYIQPLPALTARMNLGHTRSASVAPQRTTTPATPHRTSTPAVSPARYSATPAVSPHRSATPAAPPLRSATPAHAPLRASTPATPSPLIRKSRTLSISAGNAPPASERWAPGAATRPSGPRLSTRA</sequence>
<name>A0ACB8RZ39_9AGAM</name>
<proteinExistence type="predicted"/>
<protein>
    <submittedName>
        <fullName evidence="1">Uncharacterized protein</fullName>
    </submittedName>
</protein>
<evidence type="ECO:0000313" key="2">
    <source>
        <dbReference type="Proteomes" id="UP000814033"/>
    </source>
</evidence>
<reference evidence="1" key="1">
    <citation type="submission" date="2021-02" db="EMBL/GenBank/DDBJ databases">
        <authorList>
            <consortium name="DOE Joint Genome Institute"/>
            <person name="Ahrendt S."/>
            <person name="Looney B.P."/>
            <person name="Miyauchi S."/>
            <person name="Morin E."/>
            <person name="Drula E."/>
            <person name="Courty P.E."/>
            <person name="Chicoki N."/>
            <person name="Fauchery L."/>
            <person name="Kohler A."/>
            <person name="Kuo A."/>
            <person name="Labutti K."/>
            <person name="Pangilinan J."/>
            <person name="Lipzen A."/>
            <person name="Riley R."/>
            <person name="Andreopoulos W."/>
            <person name="He G."/>
            <person name="Johnson J."/>
            <person name="Barry K.W."/>
            <person name="Grigoriev I.V."/>
            <person name="Nagy L."/>
            <person name="Hibbett D."/>
            <person name="Henrissat B."/>
            <person name="Matheny P.B."/>
            <person name="Labbe J."/>
            <person name="Martin F."/>
        </authorList>
    </citation>
    <scope>NUCLEOTIDE SEQUENCE</scope>
    <source>
        <strain evidence="1">FP105234-sp</strain>
    </source>
</reference>
<organism evidence="1 2">
    <name type="scientific">Auriscalpium vulgare</name>
    <dbReference type="NCBI Taxonomy" id="40419"/>
    <lineage>
        <taxon>Eukaryota</taxon>
        <taxon>Fungi</taxon>
        <taxon>Dikarya</taxon>
        <taxon>Basidiomycota</taxon>
        <taxon>Agaricomycotina</taxon>
        <taxon>Agaricomycetes</taxon>
        <taxon>Russulales</taxon>
        <taxon>Auriscalpiaceae</taxon>
        <taxon>Auriscalpium</taxon>
    </lineage>
</organism>
<reference evidence="1" key="2">
    <citation type="journal article" date="2022" name="New Phytol.">
        <title>Evolutionary transition to the ectomycorrhizal habit in the genomes of a hyperdiverse lineage of mushroom-forming fungi.</title>
        <authorList>
            <person name="Looney B."/>
            <person name="Miyauchi S."/>
            <person name="Morin E."/>
            <person name="Drula E."/>
            <person name="Courty P.E."/>
            <person name="Kohler A."/>
            <person name="Kuo A."/>
            <person name="LaButti K."/>
            <person name="Pangilinan J."/>
            <person name="Lipzen A."/>
            <person name="Riley R."/>
            <person name="Andreopoulos W."/>
            <person name="He G."/>
            <person name="Johnson J."/>
            <person name="Nolan M."/>
            <person name="Tritt A."/>
            <person name="Barry K.W."/>
            <person name="Grigoriev I.V."/>
            <person name="Nagy L.G."/>
            <person name="Hibbett D."/>
            <person name="Henrissat B."/>
            <person name="Matheny P.B."/>
            <person name="Labbe J."/>
            <person name="Martin F.M."/>
        </authorList>
    </citation>
    <scope>NUCLEOTIDE SEQUENCE</scope>
    <source>
        <strain evidence="1">FP105234-sp</strain>
    </source>
</reference>
<gene>
    <name evidence="1" type="ORF">FA95DRAFT_1489359</name>
</gene>